<evidence type="ECO:0000259" key="1">
    <source>
        <dbReference type="Pfam" id="PF06985"/>
    </source>
</evidence>
<evidence type="ECO:0000313" key="3">
    <source>
        <dbReference type="Proteomes" id="UP000826661"/>
    </source>
</evidence>
<accession>A0A8G0PKX1</accession>
<evidence type="ECO:0000313" key="2">
    <source>
        <dbReference type="EMBL" id="QYT03035.1"/>
    </source>
</evidence>
<reference evidence="2 3" key="1">
    <citation type="journal article" date="2021" name="BMC Genomics">
        <title>Telomere-to-telomere genome assembly of asparaginase-producing Trichoderma simmonsii.</title>
        <authorList>
            <person name="Chung D."/>
            <person name="Kwon Y.M."/>
            <person name="Yang Y."/>
        </authorList>
    </citation>
    <scope>NUCLEOTIDE SEQUENCE [LARGE SCALE GENOMIC DNA]</scope>
    <source>
        <strain evidence="2 3">GH-Sj1</strain>
    </source>
</reference>
<dbReference type="PANTHER" id="PTHR24148">
    <property type="entry name" value="ANKYRIN REPEAT DOMAIN-CONTAINING PROTEIN 39 HOMOLOG-RELATED"/>
    <property type="match status" value="1"/>
</dbReference>
<organism evidence="2 3">
    <name type="scientific">Trichoderma simmonsii</name>
    <dbReference type="NCBI Taxonomy" id="1491479"/>
    <lineage>
        <taxon>Eukaryota</taxon>
        <taxon>Fungi</taxon>
        <taxon>Dikarya</taxon>
        <taxon>Ascomycota</taxon>
        <taxon>Pezizomycotina</taxon>
        <taxon>Sordariomycetes</taxon>
        <taxon>Hypocreomycetidae</taxon>
        <taxon>Hypocreales</taxon>
        <taxon>Hypocreaceae</taxon>
        <taxon>Trichoderma</taxon>
    </lineage>
</organism>
<dbReference type="InterPro" id="IPR052895">
    <property type="entry name" value="HetReg/Transcr_Mod"/>
</dbReference>
<dbReference type="InterPro" id="IPR010730">
    <property type="entry name" value="HET"/>
</dbReference>
<dbReference type="PANTHER" id="PTHR24148:SF64">
    <property type="entry name" value="HETEROKARYON INCOMPATIBILITY DOMAIN-CONTAINING PROTEIN"/>
    <property type="match status" value="1"/>
</dbReference>
<dbReference type="Pfam" id="PF06985">
    <property type="entry name" value="HET"/>
    <property type="match status" value="1"/>
</dbReference>
<dbReference type="EMBL" id="CP075868">
    <property type="protein sequence ID" value="QYT03035.1"/>
    <property type="molecule type" value="Genomic_DNA"/>
</dbReference>
<keyword evidence="3" id="KW-1185">Reference proteome</keyword>
<sequence>MDTLRHRMPDNPLYSLPATSSTVNLSTEPGFFRLIDLSPGQWNDEIHCTLTYYNRLRDRYPPYQALSYVWGRPRRNPPEILVNGYKIKVTANLETALKYLRDHEERVTLWIDALCIDQSNTEERSSQVAQMREIYSNASEVIIFLGNGLDYSKQHSKSPGDLRPFKRFEVGTVDASAAIDAWKASPLKTPIQAYEIFSFLTAVAQCLRCSDLFKFLADFPPDHLTQLSEALRRTLLVSWWDRIWVVQEAVVAKQLTVRYGNVEISWGLLAEVATLLHDWESSYTGHPSYIPTSDLKVFKLFSRVSNLDHFRENWRRSQGIDLLSLMRHFGHRKASDDRDRVYALLGLCNQTTAIRPDYWLDVKEVFMAPVIETIRNTKSLSVLYGDHSRKTRRDIPSWVPDWSTELDENQRQRATLSSLFNASKGVTPIFITDTSKTFKHESIKREMALLLDSLKAEVDTRALLREELAQKLRGLNTKSTSPEIEEIGHLCEALADYCHKDGQRDLPKYGLIHHSGHSLAVHGVKIATVSQITEPLYASSDRNSTVEVLKRWRETMTRSKARIYPSFQANFLKTILSDAADFGRAWLKRLNTKDTKALLWWLNRTLSQNSREEDEDPCRSRINTTFGHFGHFTDLMRLSTTNRTFFLTKPYYSNWSMATFENVGLGPMLIKEGDEIYILPGSNLPLVLRPVSYCNSQGHSGLVRKYQLIGDCFLQGVMDGELGSTGGNILDYLDYLTKLSYGYWKGFGHTRSILDEQFSEYMKSFGSEIPAGKWRFSEKGMSFEAGRYFASPGDYHSALFEDVEARVGDLVALEIV</sequence>
<gene>
    <name evidence="2" type="ORF">H0G86_010010</name>
</gene>
<proteinExistence type="predicted"/>
<dbReference type="AlphaFoldDB" id="A0A8G0PKX1"/>
<name>A0A8G0PKX1_9HYPO</name>
<feature type="domain" description="Heterokaryon incompatibility" evidence="1">
    <location>
        <begin position="63"/>
        <end position="248"/>
    </location>
</feature>
<protein>
    <submittedName>
        <fullName evidence="2">HET domain-containing protein</fullName>
    </submittedName>
</protein>
<dbReference type="Pfam" id="PF26639">
    <property type="entry name" value="Het-6_barrel"/>
    <property type="match status" value="1"/>
</dbReference>
<dbReference type="Proteomes" id="UP000826661">
    <property type="component" value="Chromosome V"/>
</dbReference>